<organism evidence="9 10">
    <name type="scientific">Erythroxylum novogranatense</name>
    <dbReference type="NCBI Taxonomy" id="1862640"/>
    <lineage>
        <taxon>Eukaryota</taxon>
        <taxon>Viridiplantae</taxon>
        <taxon>Streptophyta</taxon>
        <taxon>Embryophyta</taxon>
        <taxon>Tracheophyta</taxon>
        <taxon>Spermatophyta</taxon>
        <taxon>Magnoliopsida</taxon>
        <taxon>eudicotyledons</taxon>
        <taxon>Gunneridae</taxon>
        <taxon>Pentapetalae</taxon>
        <taxon>rosids</taxon>
        <taxon>fabids</taxon>
        <taxon>Malpighiales</taxon>
        <taxon>Erythroxylaceae</taxon>
        <taxon>Erythroxylum</taxon>
    </lineage>
</organism>
<name>A0AAV8UD53_9ROSI</name>
<dbReference type="Proteomes" id="UP001159364">
    <property type="component" value="Linkage Group LG08"/>
</dbReference>
<evidence type="ECO:0000256" key="3">
    <source>
        <dbReference type="ARBA" id="ARBA00023125"/>
    </source>
</evidence>
<keyword evidence="3" id="KW-0238">DNA-binding</keyword>
<feature type="domain" description="AP2/ERF" evidence="8">
    <location>
        <begin position="121"/>
        <end position="179"/>
    </location>
</feature>
<dbReference type="AlphaFoldDB" id="A0AAV8UD53"/>
<dbReference type="GO" id="GO:0003700">
    <property type="term" value="F:DNA-binding transcription factor activity"/>
    <property type="evidence" value="ECO:0007669"/>
    <property type="project" value="InterPro"/>
</dbReference>
<dbReference type="GO" id="GO:0005634">
    <property type="term" value="C:nucleus"/>
    <property type="evidence" value="ECO:0007669"/>
    <property type="project" value="UniProtKB-SubCell"/>
</dbReference>
<keyword evidence="10" id="KW-1185">Reference proteome</keyword>
<evidence type="ECO:0000256" key="6">
    <source>
        <dbReference type="ARBA" id="ARBA00024343"/>
    </source>
</evidence>
<comment type="similarity">
    <text evidence="6">Belongs to the AP2/ERF transcription factor family. ERF subfamily.</text>
</comment>
<dbReference type="InterPro" id="IPR044808">
    <property type="entry name" value="ERF_plant"/>
</dbReference>
<dbReference type="SMART" id="SM00380">
    <property type="entry name" value="AP2"/>
    <property type="match status" value="1"/>
</dbReference>
<evidence type="ECO:0000313" key="9">
    <source>
        <dbReference type="EMBL" id="KAJ8900380.1"/>
    </source>
</evidence>
<evidence type="ECO:0000256" key="2">
    <source>
        <dbReference type="ARBA" id="ARBA00023015"/>
    </source>
</evidence>
<dbReference type="InterPro" id="IPR001471">
    <property type="entry name" value="AP2/ERF_dom"/>
</dbReference>
<evidence type="ECO:0000256" key="7">
    <source>
        <dbReference type="SAM" id="MobiDB-lite"/>
    </source>
</evidence>
<dbReference type="PANTHER" id="PTHR31190:SF407">
    <property type="entry name" value="ETHYLENE-RESPONSIVE TRANSCRIPTION FACTOR 13-LIKE"/>
    <property type="match status" value="1"/>
</dbReference>
<dbReference type="Pfam" id="PF00847">
    <property type="entry name" value="AP2"/>
    <property type="match status" value="1"/>
</dbReference>
<keyword evidence="4" id="KW-0804">Transcription</keyword>
<proteinExistence type="inferred from homology"/>
<evidence type="ECO:0000256" key="4">
    <source>
        <dbReference type="ARBA" id="ARBA00023163"/>
    </source>
</evidence>
<dbReference type="PROSITE" id="PS51032">
    <property type="entry name" value="AP2_ERF"/>
    <property type="match status" value="1"/>
</dbReference>
<evidence type="ECO:0000256" key="1">
    <source>
        <dbReference type="ARBA" id="ARBA00004123"/>
    </source>
</evidence>
<accession>A0AAV8UD53</accession>
<dbReference type="InterPro" id="IPR016177">
    <property type="entry name" value="DNA-bd_dom_sf"/>
</dbReference>
<reference evidence="9 10" key="1">
    <citation type="submission" date="2021-09" db="EMBL/GenBank/DDBJ databases">
        <title>Genomic insights and catalytic innovation underlie evolution of tropane alkaloids biosynthesis.</title>
        <authorList>
            <person name="Wang Y.-J."/>
            <person name="Tian T."/>
            <person name="Huang J.-P."/>
            <person name="Huang S.-X."/>
        </authorList>
    </citation>
    <scope>NUCLEOTIDE SEQUENCE [LARGE SCALE GENOMIC DNA]</scope>
    <source>
        <strain evidence="9">KIB-2018</strain>
        <tissue evidence="9">Leaf</tissue>
    </source>
</reference>
<gene>
    <name evidence="9" type="ORF">K2173_025020</name>
</gene>
<dbReference type="InterPro" id="IPR036955">
    <property type="entry name" value="AP2/ERF_dom_sf"/>
</dbReference>
<protein>
    <recommendedName>
        <fullName evidence="8">AP2/ERF domain-containing protein</fullName>
    </recommendedName>
</protein>
<comment type="caution">
    <text evidence="9">The sequence shown here is derived from an EMBL/GenBank/DDBJ whole genome shotgun (WGS) entry which is preliminary data.</text>
</comment>
<evidence type="ECO:0000256" key="5">
    <source>
        <dbReference type="ARBA" id="ARBA00023242"/>
    </source>
</evidence>
<sequence>MMYDKSSMESDLVILESMTRHLLGETDTFSTVSDNGGALYCRSSSFGSLFLTENWGDLPLRPDDSEDMIVYGALREAVNVGWTPAKQSDSLGVVVKEERQTIAAPSVVPSVVPTRNIRGLQYRGVRRRPWGKFAAEIRDPKRNGARLWLGTYETAEDAAVAFDRAAFKMRGSKAKLNFPHLIGSDDVEPVRVTNHKRGSPETASKSKRSKSGAGCQVGEVSGVGGGNAGLDMGFEINPWRWVLDDQFSLCE</sequence>
<dbReference type="PANTHER" id="PTHR31190">
    <property type="entry name" value="DNA-BINDING DOMAIN"/>
    <property type="match status" value="1"/>
</dbReference>
<comment type="subcellular location">
    <subcellularLocation>
        <location evidence="1">Nucleus</location>
    </subcellularLocation>
</comment>
<dbReference type="CDD" id="cd00018">
    <property type="entry name" value="AP2"/>
    <property type="match status" value="1"/>
</dbReference>
<dbReference type="EMBL" id="JAIWQS010000008">
    <property type="protein sequence ID" value="KAJ8900380.1"/>
    <property type="molecule type" value="Genomic_DNA"/>
</dbReference>
<evidence type="ECO:0000259" key="8">
    <source>
        <dbReference type="PROSITE" id="PS51032"/>
    </source>
</evidence>
<feature type="region of interest" description="Disordered" evidence="7">
    <location>
        <begin position="189"/>
        <end position="220"/>
    </location>
</feature>
<dbReference type="FunFam" id="3.30.730.10:FF:000001">
    <property type="entry name" value="Ethylene-responsive transcription factor 2"/>
    <property type="match status" value="1"/>
</dbReference>
<dbReference type="GO" id="GO:0003677">
    <property type="term" value="F:DNA binding"/>
    <property type="evidence" value="ECO:0007669"/>
    <property type="project" value="UniProtKB-KW"/>
</dbReference>
<dbReference type="PRINTS" id="PR00367">
    <property type="entry name" value="ETHRSPELEMNT"/>
</dbReference>
<dbReference type="SUPFAM" id="SSF54171">
    <property type="entry name" value="DNA-binding domain"/>
    <property type="match status" value="1"/>
</dbReference>
<keyword evidence="2" id="KW-0805">Transcription regulation</keyword>
<keyword evidence="5" id="KW-0539">Nucleus</keyword>
<evidence type="ECO:0000313" key="10">
    <source>
        <dbReference type="Proteomes" id="UP001159364"/>
    </source>
</evidence>
<dbReference type="Gene3D" id="3.30.730.10">
    <property type="entry name" value="AP2/ERF domain"/>
    <property type="match status" value="1"/>
</dbReference>
<dbReference type="GO" id="GO:0009873">
    <property type="term" value="P:ethylene-activated signaling pathway"/>
    <property type="evidence" value="ECO:0007669"/>
    <property type="project" value="InterPro"/>
</dbReference>